<evidence type="ECO:0000256" key="2">
    <source>
        <dbReference type="ARBA" id="ARBA00022827"/>
    </source>
</evidence>
<keyword evidence="5" id="KW-0472">Membrane</keyword>
<comment type="caution">
    <text evidence="7">The sequence shown here is derived from an EMBL/GenBank/DDBJ whole genome shotgun (WGS) entry which is preliminary data.</text>
</comment>
<accession>A0A814VTN8</accession>
<dbReference type="EMBL" id="CAJNON010000320">
    <property type="protein sequence ID" value="CAF1193340.1"/>
    <property type="molecule type" value="Genomic_DNA"/>
</dbReference>
<evidence type="ECO:0000256" key="1">
    <source>
        <dbReference type="ARBA" id="ARBA00022630"/>
    </source>
</evidence>
<keyword evidence="5" id="KW-1133">Transmembrane helix</keyword>
<sequence length="417" mass="47454">MDDVIYHHDLLQQQLNEQDTTSSQHPLMMEINNWEHESVEKIRLTAEKARCDLDQLLTSNKKLVIKQLEEISTQLKTSKEADDYSEKNLTGWLQALEKLKNQLSSPSDVKLQKTNDEIWLRSSEKFEKVCGKVQILENGLVAEHNGTASTAEVRVADGMHSSVRRYMFPDIKLNFHKHILLTGITPLNEGEQLPDQICPLLFGTTGQGVSVFLAPIDEKSFFWSLSYHSEQPRSPPLIGSAMSKDEQENLINEIVARSMNCLSDEFRSFVKRCDRQRLLIINCYDKFPHQNPSEKHIIFIGDALHPMSPMGGNGANMAIRDGVDFVETLIKNYGTNNGNVIEQSIKEFDRCHTKRSVNAIKISHRNISTAESTGLKFYANILIMKILVFVMTNRVLFKRSLFSLAICAVVIIFLLFL</sequence>
<keyword evidence="1" id="KW-0285">Flavoprotein</keyword>
<reference evidence="7" key="1">
    <citation type="submission" date="2021-02" db="EMBL/GenBank/DDBJ databases">
        <authorList>
            <person name="Nowell W R."/>
        </authorList>
    </citation>
    <scope>NUCLEOTIDE SEQUENCE</scope>
</reference>
<dbReference type="InterPro" id="IPR036188">
    <property type="entry name" value="FAD/NAD-bd_sf"/>
</dbReference>
<organism evidence="7 8">
    <name type="scientific">Adineta steineri</name>
    <dbReference type="NCBI Taxonomy" id="433720"/>
    <lineage>
        <taxon>Eukaryota</taxon>
        <taxon>Metazoa</taxon>
        <taxon>Spiralia</taxon>
        <taxon>Gnathifera</taxon>
        <taxon>Rotifera</taxon>
        <taxon>Eurotatoria</taxon>
        <taxon>Bdelloidea</taxon>
        <taxon>Adinetida</taxon>
        <taxon>Adinetidae</taxon>
        <taxon>Adineta</taxon>
    </lineage>
</organism>
<feature type="transmembrane region" description="Helical" evidence="5">
    <location>
        <begin position="400"/>
        <end position="416"/>
    </location>
</feature>
<dbReference type="SUPFAM" id="SSF51905">
    <property type="entry name" value="FAD/NAD(P)-binding domain"/>
    <property type="match status" value="1"/>
</dbReference>
<keyword evidence="4" id="KW-0503">Monooxygenase</keyword>
<evidence type="ECO:0000256" key="5">
    <source>
        <dbReference type="SAM" id="Phobius"/>
    </source>
</evidence>
<dbReference type="PANTHER" id="PTHR46972:SF1">
    <property type="entry name" value="FAD DEPENDENT OXIDOREDUCTASE DOMAIN-CONTAINING PROTEIN"/>
    <property type="match status" value="1"/>
</dbReference>
<dbReference type="PRINTS" id="PR00420">
    <property type="entry name" value="RNGMNOXGNASE"/>
</dbReference>
<name>A0A814VTN8_9BILA</name>
<feature type="domain" description="FAD-binding" evidence="6">
    <location>
        <begin position="297"/>
        <end position="334"/>
    </location>
</feature>
<dbReference type="GO" id="GO:0004497">
    <property type="term" value="F:monooxygenase activity"/>
    <property type="evidence" value="ECO:0007669"/>
    <property type="project" value="UniProtKB-KW"/>
</dbReference>
<dbReference type="InterPro" id="IPR002938">
    <property type="entry name" value="FAD-bd"/>
</dbReference>
<dbReference type="Gene3D" id="3.50.50.60">
    <property type="entry name" value="FAD/NAD(P)-binding domain"/>
    <property type="match status" value="1"/>
</dbReference>
<keyword evidence="2" id="KW-0274">FAD</keyword>
<keyword evidence="5" id="KW-0812">Transmembrane</keyword>
<proteinExistence type="predicted"/>
<evidence type="ECO:0000256" key="3">
    <source>
        <dbReference type="ARBA" id="ARBA00023002"/>
    </source>
</evidence>
<dbReference type="Proteomes" id="UP000663891">
    <property type="component" value="Unassembled WGS sequence"/>
</dbReference>
<dbReference type="GO" id="GO:0071949">
    <property type="term" value="F:FAD binding"/>
    <property type="evidence" value="ECO:0007669"/>
    <property type="project" value="InterPro"/>
</dbReference>
<dbReference type="PANTHER" id="PTHR46972">
    <property type="entry name" value="MONOOXYGENASE ASQM-RELATED"/>
    <property type="match status" value="1"/>
</dbReference>
<dbReference type="AlphaFoldDB" id="A0A814VTN8"/>
<keyword evidence="3" id="KW-0560">Oxidoreductase</keyword>
<evidence type="ECO:0000313" key="8">
    <source>
        <dbReference type="Proteomes" id="UP000663891"/>
    </source>
</evidence>
<protein>
    <recommendedName>
        <fullName evidence="6">FAD-binding domain-containing protein</fullName>
    </recommendedName>
</protein>
<evidence type="ECO:0000256" key="4">
    <source>
        <dbReference type="ARBA" id="ARBA00023033"/>
    </source>
</evidence>
<gene>
    <name evidence="7" type="ORF">VCS650_LOCUS25187</name>
</gene>
<evidence type="ECO:0000259" key="6">
    <source>
        <dbReference type="Pfam" id="PF01494"/>
    </source>
</evidence>
<dbReference type="Pfam" id="PF01494">
    <property type="entry name" value="FAD_binding_3"/>
    <property type="match status" value="1"/>
</dbReference>
<evidence type="ECO:0000313" key="7">
    <source>
        <dbReference type="EMBL" id="CAF1193340.1"/>
    </source>
</evidence>
<dbReference type="OrthoDB" id="10034890at2759"/>